<name>A0A8S0S0W5_OLEEU</name>
<comment type="caution">
    <text evidence="8">The sequence shown here is derived from an EMBL/GenBank/DDBJ whole genome shotgun (WGS) entry which is preliminary data.</text>
</comment>
<evidence type="ECO:0000313" key="9">
    <source>
        <dbReference type="Proteomes" id="UP000594638"/>
    </source>
</evidence>
<dbReference type="AlphaFoldDB" id="A0A8S0S0W5"/>
<feature type="domain" description="WRKY" evidence="7">
    <location>
        <begin position="172"/>
        <end position="234"/>
    </location>
</feature>
<evidence type="ECO:0000256" key="1">
    <source>
        <dbReference type="ARBA" id="ARBA00004123"/>
    </source>
</evidence>
<keyword evidence="4" id="KW-0804">Transcription</keyword>
<dbReference type="GO" id="GO:0005634">
    <property type="term" value="C:nucleus"/>
    <property type="evidence" value="ECO:0007669"/>
    <property type="project" value="UniProtKB-SubCell"/>
</dbReference>
<evidence type="ECO:0000256" key="5">
    <source>
        <dbReference type="ARBA" id="ARBA00023242"/>
    </source>
</evidence>
<gene>
    <name evidence="8" type="ORF">OLEA9_A032480</name>
</gene>
<evidence type="ECO:0000259" key="7">
    <source>
        <dbReference type="PROSITE" id="PS50811"/>
    </source>
</evidence>
<dbReference type="PROSITE" id="PS50811">
    <property type="entry name" value="WRKY"/>
    <property type="match status" value="1"/>
</dbReference>
<feature type="compositionally biased region" description="Basic and acidic residues" evidence="6">
    <location>
        <begin position="114"/>
        <end position="131"/>
    </location>
</feature>
<dbReference type="Gramene" id="OE9A032480T1">
    <property type="protein sequence ID" value="OE9A032480C1"/>
    <property type="gene ID" value="OE9A032480"/>
</dbReference>
<dbReference type="Pfam" id="PF03106">
    <property type="entry name" value="WRKY"/>
    <property type="match status" value="1"/>
</dbReference>
<dbReference type="Proteomes" id="UP000594638">
    <property type="component" value="Unassembled WGS sequence"/>
</dbReference>
<comment type="subcellular location">
    <subcellularLocation>
        <location evidence="1">Nucleus</location>
    </subcellularLocation>
</comment>
<dbReference type="EMBL" id="CACTIH010003833">
    <property type="protein sequence ID" value="CAA2985934.1"/>
    <property type="molecule type" value="Genomic_DNA"/>
</dbReference>
<dbReference type="SUPFAM" id="SSF118290">
    <property type="entry name" value="WRKY DNA-binding domain"/>
    <property type="match status" value="1"/>
</dbReference>
<evidence type="ECO:0000256" key="3">
    <source>
        <dbReference type="ARBA" id="ARBA00023125"/>
    </source>
</evidence>
<dbReference type="InterPro" id="IPR044810">
    <property type="entry name" value="WRKY_plant"/>
</dbReference>
<sequence>MEENRGLILYGCKLAKDLEENLPNLANHRDFFLRSCDEIIMAFSRVKERLSHEVFHRQLDIGIQEWLRSGAGTSTDSQAMNLLNAQAILGHSSSSAFSHGLELIGHETAGGRDLEGGADRWRGDRVPEKPTDALNLSPGTSFKRCRRRKDEADKIVRRVPAPRMGNLDLPPEDGFTWRKYGQKEILGCKHPRSYYRCTHQKLYQCPAKKQVQRLNDDFYTFEVTYRGNHICNIPSTATSATIPPPIEHGTVSQTTAMQPPVSHWLSIEVKPSPQVEATPSILDTLAFRYPGTTGGAGPSSSSNIAASGGGSAGPSGPRFPDYQPVADFADVMFNSGSSSNNSMELIFSSIDENWDNARAKKH</sequence>
<dbReference type="Gene3D" id="2.20.25.80">
    <property type="entry name" value="WRKY domain"/>
    <property type="match status" value="1"/>
</dbReference>
<evidence type="ECO:0000256" key="2">
    <source>
        <dbReference type="ARBA" id="ARBA00023015"/>
    </source>
</evidence>
<evidence type="ECO:0000256" key="4">
    <source>
        <dbReference type="ARBA" id="ARBA00023163"/>
    </source>
</evidence>
<evidence type="ECO:0000256" key="6">
    <source>
        <dbReference type="SAM" id="MobiDB-lite"/>
    </source>
</evidence>
<keyword evidence="5" id="KW-0539">Nucleus</keyword>
<dbReference type="GO" id="GO:0003700">
    <property type="term" value="F:DNA-binding transcription factor activity"/>
    <property type="evidence" value="ECO:0007669"/>
    <property type="project" value="InterPro"/>
</dbReference>
<dbReference type="OrthoDB" id="684963at2759"/>
<keyword evidence="2" id="KW-0805">Transcription regulation</keyword>
<organism evidence="8 9">
    <name type="scientific">Olea europaea subsp. europaea</name>
    <dbReference type="NCBI Taxonomy" id="158383"/>
    <lineage>
        <taxon>Eukaryota</taxon>
        <taxon>Viridiplantae</taxon>
        <taxon>Streptophyta</taxon>
        <taxon>Embryophyta</taxon>
        <taxon>Tracheophyta</taxon>
        <taxon>Spermatophyta</taxon>
        <taxon>Magnoliopsida</taxon>
        <taxon>eudicotyledons</taxon>
        <taxon>Gunneridae</taxon>
        <taxon>Pentapetalae</taxon>
        <taxon>asterids</taxon>
        <taxon>lamiids</taxon>
        <taxon>Lamiales</taxon>
        <taxon>Oleaceae</taxon>
        <taxon>Oleeae</taxon>
        <taxon>Olea</taxon>
    </lineage>
</organism>
<dbReference type="GO" id="GO:0043565">
    <property type="term" value="F:sequence-specific DNA binding"/>
    <property type="evidence" value="ECO:0007669"/>
    <property type="project" value="InterPro"/>
</dbReference>
<dbReference type="InterPro" id="IPR036576">
    <property type="entry name" value="WRKY_dom_sf"/>
</dbReference>
<feature type="region of interest" description="Disordered" evidence="6">
    <location>
        <begin position="114"/>
        <end position="140"/>
    </location>
</feature>
<reference evidence="8 9" key="1">
    <citation type="submission" date="2019-12" db="EMBL/GenBank/DDBJ databases">
        <authorList>
            <person name="Alioto T."/>
            <person name="Alioto T."/>
            <person name="Gomez Garrido J."/>
        </authorList>
    </citation>
    <scope>NUCLEOTIDE SEQUENCE [LARGE SCALE GENOMIC DNA]</scope>
</reference>
<dbReference type="SMART" id="SM00774">
    <property type="entry name" value="WRKY"/>
    <property type="match status" value="1"/>
</dbReference>
<protein>
    <submittedName>
        <fullName evidence="8">WRKY transcription factor 55-like</fullName>
    </submittedName>
</protein>
<keyword evidence="3" id="KW-0238">DNA-binding</keyword>
<accession>A0A8S0S0W5</accession>
<dbReference type="PANTHER" id="PTHR31282">
    <property type="entry name" value="WRKY TRANSCRIPTION FACTOR 21-RELATED"/>
    <property type="match status" value="1"/>
</dbReference>
<keyword evidence="9" id="KW-1185">Reference proteome</keyword>
<proteinExistence type="predicted"/>
<feature type="region of interest" description="Disordered" evidence="6">
    <location>
        <begin position="293"/>
        <end position="321"/>
    </location>
</feature>
<evidence type="ECO:0000313" key="8">
    <source>
        <dbReference type="EMBL" id="CAA2985934.1"/>
    </source>
</evidence>
<dbReference type="InterPro" id="IPR003657">
    <property type="entry name" value="WRKY_dom"/>
</dbReference>